<keyword evidence="3" id="KW-1185">Reference proteome</keyword>
<evidence type="ECO:0000313" key="2">
    <source>
        <dbReference type="EMBL" id="CAA7410968.1"/>
    </source>
</evidence>
<dbReference type="EMBL" id="LR743605">
    <property type="protein sequence ID" value="CAA2634751.1"/>
    <property type="molecule type" value="Genomic_DNA"/>
</dbReference>
<sequence length="77" mass="8892">MDQPHSGHLVIITRILQYLKKNSSKRLLHKNHGRLNIQVFSNADWARSSIDRSMTSYCILLGGNLIFWKSKKQLVVS</sequence>
<organism evidence="2 3">
    <name type="scientific">Spirodela intermedia</name>
    <name type="common">Intermediate duckweed</name>
    <dbReference type="NCBI Taxonomy" id="51605"/>
    <lineage>
        <taxon>Eukaryota</taxon>
        <taxon>Viridiplantae</taxon>
        <taxon>Streptophyta</taxon>
        <taxon>Embryophyta</taxon>
        <taxon>Tracheophyta</taxon>
        <taxon>Spermatophyta</taxon>
        <taxon>Magnoliopsida</taxon>
        <taxon>Liliopsida</taxon>
        <taxon>Araceae</taxon>
        <taxon>Lemnoideae</taxon>
        <taxon>Spirodela</taxon>
    </lineage>
</organism>
<evidence type="ECO:0000313" key="1">
    <source>
        <dbReference type="EMBL" id="CAA2634751.1"/>
    </source>
</evidence>
<dbReference type="AlphaFoldDB" id="A0A7I8LNU3"/>
<dbReference type="PANTHER" id="PTHR11439">
    <property type="entry name" value="GAG-POL-RELATED RETROTRANSPOSON"/>
    <property type="match status" value="1"/>
</dbReference>
<name>A0A7I8LNU3_SPIIN</name>
<protein>
    <submittedName>
        <fullName evidence="2">Uncharacterized protein</fullName>
    </submittedName>
</protein>
<dbReference type="OrthoDB" id="780434at2759"/>
<proteinExistence type="predicted"/>
<reference evidence="2" key="1">
    <citation type="submission" date="2020-02" db="EMBL/GenBank/DDBJ databases">
        <authorList>
            <person name="Scholz U."/>
            <person name="Mascher M."/>
            <person name="Fiebig A."/>
        </authorList>
    </citation>
    <scope>NUCLEOTIDE SEQUENCE</scope>
</reference>
<evidence type="ECO:0000313" key="3">
    <source>
        <dbReference type="Proteomes" id="UP000663760"/>
    </source>
</evidence>
<dbReference type="EMBL" id="LR746281">
    <property type="protein sequence ID" value="CAA7410968.1"/>
    <property type="molecule type" value="Genomic_DNA"/>
</dbReference>
<gene>
    <name evidence="1" type="ORF">SI7747_18020145</name>
    <name evidence="2" type="ORF">SI8410_18021646</name>
</gene>
<accession>A0A7I8LNU3</accession>
<dbReference type="PANTHER" id="PTHR11439:SF483">
    <property type="entry name" value="PEPTIDE SYNTHASE GLIP-LIKE, PUTATIVE (AFU_ORTHOLOGUE AFUA_3G12920)-RELATED"/>
    <property type="match status" value="1"/>
</dbReference>
<dbReference type="Proteomes" id="UP000663760">
    <property type="component" value="Chromosome 18"/>
</dbReference>